<organism evidence="2">
    <name type="scientific">marine sediment metagenome</name>
    <dbReference type="NCBI Taxonomy" id="412755"/>
    <lineage>
        <taxon>unclassified sequences</taxon>
        <taxon>metagenomes</taxon>
        <taxon>ecological metagenomes</taxon>
    </lineage>
</organism>
<proteinExistence type="predicted"/>
<protein>
    <submittedName>
        <fullName evidence="2">Uncharacterized protein</fullName>
    </submittedName>
</protein>
<comment type="caution">
    <text evidence="2">The sequence shown here is derived from an EMBL/GenBank/DDBJ whole genome shotgun (WGS) entry which is preliminary data.</text>
</comment>
<dbReference type="EMBL" id="LAZR01019955">
    <property type="protein sequence ID" value="KKL90648.1"/>
    <property type="molecule type" value="Genomic_DNA"/>
</dbReference>
<accession>A0A0F9FWE8</accession>
<reference evidence="2" key="1">
    <citation type="journal article" date="2015" name="Nature">
        <title>Complex archaea that bridge the gap between prokaryotes and eukaryotes.</title>
        <authorList>
            <person name="Spang A."/>
            <person name="Saw J.H."/>
            <person name="Jorgensen S.L."/>
            <person name="Zaremba-Niedzwiedzka K."/>
            <person name="Martijn J."/>
            <person name="Lind A.E."/>
            <person name="van Eijk R."/>
            <person name="Schleper C."/>
            <person name="Guy L."/>
            <person name="Ettema T.J."/>
        </authorList>
    </citation>
    <scope>NUCLEOTIDE SEQUENCE</scope>
</reference>
<name>A0A0F9FWE8_9ZZZZ</name>
<gene>
    <name evidence="2" type="ORF">LCGC14_1902600</name>
</gene>
<evidence type="ECO:0000256" key="1">
    <source>
        <dbReference type="SAM" id="Phobius"/>
    </source>
</evidence>
<dbReference type="AlphaFoldDB" id="A0A0F9FWE8"/>
<sequence>MKEKTKQEWRNLGDVMIWIAIVLIIGFVWSY</sequence>
<feature type="transmembrane region" description="Helical" evidence="1">
    <location>
        <begin position="12"/>
        <end position="30"/>
    </location>
</feature>
<keyword evidence="1" id="KW-0472">Membrane</keyword>
<keyword evidence="1" id="KW-0812">Transmembrane</keyword>
<keyword evidence="1" id="KW-1133">Transmembrane helix</keyword>
<evidence type="ECO:0000313" key="2">
    <source>
        <dbReference type="EMBL" id="KKL90648.1"/>
    </source>
</evidence>